<evidence type="ECO:0000256" key="2">
    <source>
        <dbReference type="ARBA" id="ARBA00005228"/>
    </source>
</evidence>
<dbReference type="Proteomes" id="UP001597231">
    <property type="component" value="Unassembled WGS sequence"/>
</dbReference>
<dbReference type="PANTHER" id="PTHR42881:SF2">
    <property type="entry name" value="PROLYL ENDOPEPTIDASE"/>
    <property type="match status" value="1"/>
</dbReference>
<dbReference type="Pfam" id="PF00326">
    <property type="entry name" value="Peptidase_S9"/>
    <property type="match status" value="1"/>
</dbReference>
<reference evidence="10" key="1">
    <citation type="journal article" date="2019" name="Int. J. Syst. Evol. Microbiol.">
        <title>The Global Catalogue of Microorganisms (GCM) 10K type strain sequencing project: providing services to taxonomists for standard genome sequencing and annotation.</title>
        <authorList>
            <consortium name="The Broad Institute Genomics Platform"/>
            <consortium name="The Broad Institute Genome Sequencing Center for Infectious Disease"/>
            <person name="Wu L."/>
            <person name="Ma J."/>
        </authorList>
    </citation>
    <scope>NUCLEOTIDE SEQUENCE [LARGE SCALE GENOMIC DNA]</scope>
    <source>
        <strain evidence="10">CCUG 53915</strain>
    </source>
</reference>
<name>A0ABW3U0N1_9BACL</name>
<dbReference type="Gene3D" id="2.130.10.120">
    <property type="entry name" value="Prolyl oligopeptidase, N-terminal domain"/>
    <property type="match status" value="1"/>
</dbReference>
<evidence type="ECO:0000256" key="1">
    <source>
        <dbReference type="ARBA" id="ARBA00001070"/>
    </source>
</evidence>
<dbReference type="InterPro" id="IPR001375">
    <property type="entry name" value="Peptidase_S9_cat"/>
</dbReference>
<comment type="catalytic activity">
    <reaction evidence="1">
        <text>Hydrolysis of Pro-|-Xaa &gt;&gt; Ala-|-Xaa in oligopeptides.</text>
        <dbReference type="EC" id="3.4.21.26"/>
    </reaction>
</comment>
<keyword evidence="6" id="KW-0720">Serine protease</keyword>
<dbReference type="EMBL" id="JBHTLT010000115">
    <property type="protein sequence ID" value="MFD1206174.1"/>
    <property type="molecule type" value="Genomic_DNA"/>
</dbReference>
<evidence type="ECO:0000256" key="3">
    <source>
        <dbReference type="ARBA" id="ARBA00011897"/>
    </source>
</evidence>
<evidence type="ECO:0000259" key="7">
    <source>
        <dbReference type="Pfam" id="PF00326"/>
    </source>
</evidence>
<dbReference type="PANTHER" id="PTHR42881">
    <property type="entry name" value="PROLYL ENDOPEPTIDASE"/>
    <property type="match status" value="1"/>
</dbReference>
<keyword evidence="10" id="KW-1185">Reference proteome</keyword>
<dbReference type="InterPro" id="IPR002471">
    <property type="entry name" value="Pept_S9_AS"/>
</dbReference>
<protein>
    <recommendedName>
        <fullName evidence="3">prolyl oligopeptidase</fullName>
        <ecNumber evidence="3">3.4.21.26</ecNumber>
    </recommendedName>
</protein>
<dbReference type="PROSITE" id="PS00708">
    <property type="entry name" value="PRO_ENDOPEP_SER"/>
    <property type="match status" value="1"/>
</dbReference>
<sequence length="688" mass="78771">MGVRTNEEVTIENFHGTEVADPYRWLENPNDEKVKQWVDEQNAVTKEFLSSYEQREQIKEKLTSLWNYPKYSVPHKEGEYYYFHKNDGLQNQAVFYRTKDLESEDLETVLDPNTINEEGTAAITNLSFTKDGRRLAYGISLNGSDWQEIRVKNLETMVDEPDLLRWCKFSSIAWNEEGTGFYYNRFPEPGTVSAGDESNYNKVYYHKVGTSQDDDSLIYEDPKNKELSFNPSYSDDYRYLLLTVWKGTENKSRIYYKDLIEGGEFIHLLAKDDGEYSFIGNDGKTFYFVTNHDAPKEKIIAVHLDHPEKENWKDVISEQEDVLSFAKMINNQFVVCYLHNAYYKLKVFSTTGKLLNEVPLPDFISISNVTGKKEEDVMYIGYTSYLTPLTIAKYSFENSNLQTIFEQVELFDTTDYETIQVFYPSKDGTKIPMFLTCRKGLQLNGENPVLLYGYGGFNVSLTPSFSPAQRLWIEQGGIYAVANLRGGGEFGEEWYKAGTLENKQNVFDDFIAAAEWLIAKNYTKTAKLAIMGGSNGGLLVGACITQRPDLYGAAVCQVPVTDMLRYHKFTVGRYWVTDYGNAEENPEHFEFMYKYSPLHNVKNGTAYPPTLITTADTDDRVVPLHAKKFAATLQEAHIGDNPILLRVEKNAGHGLGKPTVKIIEELTDVYTFLNKTLNNKFDIETGYQ</sequence>
<dbReference type="InterPro" id="IPR023302">
    <property type="entry name" value="Pept_S9A_N"/>
</dbReference>
<comment type="similarity">
    <text evidence="2">Belongs to the peptidase S9A family.</text>
</comment>
<dbReference type="RefSeq" id="WP_381481593.1">
    <property type="nucleotide sequence ID" value="NZ_JBHTLT010000115.1"/>
</dbReference>
<evidence type="ECO:0000256" key="4">
    <source>
        <dbReference type="ARBA" id="ARBA00022670"/>
    </source>
</evidence>
<keyword evidence="4" id="KW-0645">Protease</keyword>
<evidence type="ECO:0000313" key="10">
    <source>
        <dbReference type="Proteomes" id="UP001597231"/>
    </source>
</evidence>
<keyword evidence="5" id="KW-0378">Hydrolase</keyword>
<evidence type="ECO:0000313" key="9">
    <source>
        <dbReference type="EMBL" id="MFD1206174.1"/>
    </source>
</evidence>
<dbReference type="InterPro" id="IPR029058">
    <property type="entry name" value="AB_hydrolase_fold"/>
</dbReference>
<dbReference type="InterPro" id="IPR051167">
    <property type="entry name" value="Prolyl_oligopep/macrocyclase"/>
</dbReference>
<accession>A0ABW3U0N1</accession>
<dbReference type="PRINTS" id="PR00862">
    <property type="entry name" value="PROLIGOPTASE"/>
</dbReference>
<evidence type="ECO:0000256" key="5">
    <source>
        <dbReference type="ARBA" id="ARBA00022801"/>
    </source>
</evidence>
<proteinExistence type="inferred from homology"/>
<dbReference type="Gene3D" id="3.40.50.1820">
    <property type="entry name" value="alpha/beta hydrolase"/>
    <property type="match status" value="1"/>
</dbReference>
<feature type="domain" description="Peptidase S9 prolyl oligopeptidase catalytic" evidence="7">
    <location>
        <begin position="463"/>
        <end position="679"/>
    </location>
</feature>
<dbReference type="SUPFAM" id="SSF50993">
    <property type="entry name" value="Peptidase/esterase 'gauge' domain"/>
    <property type="match status" value="1"/>
</dbReference>
<dbReference type="Pfam" id="PF02897">
    <property type="entry name" value="Peptidase_S9_N"/>
    <property type="match status" value="1"/>
</dbReference>
<gene>
    <name evidence="9" type="ORF">ACFQ38_13835</name>
</gene>
<comment type="caution">
    <text evidence="9">The sequence shown here is derived from an EMBL/GenBank/DDBJ whole genome shotgun (WGS) entry which is preliminary data.</text>
</comment>
<feature type="domain" description="Peptidase S9A N-terminal" evidence="8">
    <location>
        <begin position="7"/>
        <end position="403"/>
    </location>
</feature>
<dbReference type="SUPFAM" id="SSF53474">
    <property type="entry name" value="alpha/beta-Hydrolases"/>
    <property type="match status" value="1"/>
</dbReference>
<dbReference type="InterPro" id="IPR002470">
    <property type="entry name" value="Peptidase_S9A"/>
</dbReference>
<dbReference type="EC" id="3.4.21.26" evidence="3"/>
<organism evidence="9 10">
    <name type="scientific">Sporosarcina contaminans</name>
    <dbReference type="NCBI Taxonomy" id="633403"/>
    <lineage>
        <taxon>Bacteria</taxon>
        <taxon>Bacillati</taxon>
        <taxon>Bacillota</taxon>
        <taxon>Bacilli</taxon>
        <taxon>Bacillales</taxon>
        <taxon>Caryophanaceae</taxon>
        <taxon>Sporosarcina</taxon>
    </lineage>
</organism>
<evidence type="ECO:0000259" key="8">
    <source>
        <dbReference type="Pfam" id="PF02897"/>
    </source>
</evidence>
<evidence type="ECO:0000256" key="6">
    <source>
        <dbReference type="ARBA" id="ARBA00022825"/>
    </source>
</evidence>